<dbReference type="InterPro" id="IPR049625">
    <property type="entry name" value="Glyco_transf_61_cat"/>
</dbReference>
<keyword evidence="8" id="KW-1185">Reference proteome</keyword>
<dbReference type="Pfam" id="PF04577">
    <property type="entry name" value="Glyco_transf_61"/>
    <property type="match status" value="1"/>
</dbReference>
<accession>A0A7S4E6A6</accession>
<name>A0A7S4E6A6_9STRA</name>
<evidence type="ECO:0000313" key="6">
    <source>
        <dbReference type="EMBL" id="CAE0692759.1"/>
    </source>
</evidence>
<dbReference type="InterPro" id="IPR007657">
    <property type="entry name" value="Glycosyltransferase_61"/>
</dbReference>
<feature type="signal peptide" evidence="4">
    <location>
        <begin position="1"/>
        <end position="16"/>
    </location>
</feature>
<evidence type="ECO:0000313" key="8">
    <source>
        <dbReference type="Proteomes" id="UP000789595"/>
    </source>
</evidence>
<dbReference type="AlphaFoldDB" id="A0A7S4E6A6"/>
<keyword evidence="3" id="KW-0325">Glycoprotein</keyword>
<keyword evidence="2" id="KW-0808">Transferase</keyword>
<feature type="domain" description="Glycosyltransferase 61 catalytic" evidence="5">
    <location>
        <begin position="555"/>
        <end position="657"/>
    </location>
</feature>
<dbReference type="Proteomes" id="UP000789595">
    <property type="component" value="Unassembled WGS sequence"/>
</dbReference>
<dbReference type="PANTHER" id="PTHR20961:SF124">
    <property type="entry name" value="GLYCOSYLTRANSFERASE"/>
    <property type="match status" value="1"/>
</dbReference>
<organism evidence="6">
    <name type="scientific">Pelagomonas calceolata</name>
    <dbReference type="NCBI Taxonomy" id="35677"/>
    <lineage>
        <taxon>Eukaryota</taxon>
        <taxon>Sar</taxon>
        <taxon>Stramenopiles</taxon>
        <taxon>Ochrophyta</taxon>
        <taxon>Pelagophyceae</taxon>
        <taxon>Pelagomonadales</taxon>
        <taxon>Pelagomonadaceae</taxon>
        <taxon>Pelagomonas</taxon>
    </lineage>
</organism>
<dbReference type="GO" id="GO:0016757">
    <property type="term" value="F:glycosyltransferase activity"/>
    <property type="evidence" value="ECO:0007669"/>
    <property type="project" value="UniProtKB-KW"/>
</dbReference>
<evidence type="ECO:0000259" key="5">
    <source>
        <dbReference type="Pfam" id="PF04577"/>
    </source>
</evidence>
<proteinExistence type="predicted"/>
<evidence type="ECO:0000256" key="3">
    <source>
        <dbReference type="ARBA" id="ARBA00023180"/>
    </source>
</evidence>
<evidence type="ECO:0000256" key="1">
    <source>
        <dbReference type="ARBA" id="ARBA00022676"/>
    </source>
</evidence>
<dbReference type="EMBL" id="CAKKNE010000006">
    <property type="protein sequence ID" value="CAH0378945.1"/>
    <property type="molecule type" value="Genomic_DNA"/>
</dbReference>
<keyword evidence="4" id="KW-0732">Signal</keyword>
<feature type="chain" id="PRO_5036404042" description="Glycosyltransferase 61 catalytic domain-containing protein" evidence="4">
    <location>
        <begin position="17"/>
        <end position="791"/>
    </location>
</feature>
<reference evidence="7" key="2">
    <citation type="submission" date="2021-11" db="EMBL/GenBank/DDBJ databases">
        <authorList>
            <consortium name="Genoscope - CEA"/>
            <person name="William W."/>
        </authorList>
    </citation>
    <scope>NUCLEOTIDE SEQUENCE</scope>
</reference>
<evidence type="ECO:0000313" key="7">
    <source>
        <dbReference type="EMBL" id="CAH0378945.1"/>
    </source>
</evidence>
<reference evidence="6" key="1">
    <citation type="submission" date="2021-01" db="EMBL/GenBank/DDBJ databases">
        <authorList>
            <person name="Corre E."/>
            <person name="Pelletier E."/>
            <person name="Niang G."/>
            <person name="Scheremetjew M."/>
            <person name="Finn R."/>
            <person name="Kale V."/>
            <person name="Holt S."/>
            <person name="Cochrane G."/>
            <person name="Meng A."/>
            <person name="Brown T."/>
            <person name="Cohen L."/>
        </authorList>
    </citation>
    <scope>NUCLEOTIDE SEQUENCE</scope>
    <source>
        <strain evidence="6">CCMP1756</strain>
    </source>
</reference>
<sequence length="791" mass="84237">MHRLVVLACLWRQAAPALQYHVDIDGSHATIAYEAGNATAAARAFVAEFDIQTHGTCTDAACVAELVEAELDAFASREIAVLVVDACPGDAGETMLMGGSRAGLGADLAALLEREGCGWWCRDESVSERLAQAHLAEAALTRLAGAPGAPVGAVLWLAAEAYTWSARPTAVALAPEDGAMLMGDEFLLDLEVREITGRVFELRSDQTPLAKAPPAVAALVNEALNAELLPFELEACCVEVCVSLDAGAPSCSPLGTSDSMRVASALDPGAHTCRAWYRYAGPEVPVMTSRAASCDRGDIHCFGATSIQFDVPRPAELPETKRVGGGVTRADCAQHPDDSDDCVYEDVCLDTSTNRLALVVPDGDPRAQTPDRVFLRHDGLSQIPRATRPAPLPHRGFAAATYVNASSVVSAPYLPGWTALVFGDGPNNIRHQAKYLLPVAYALKRRGADPDSLERLAWMDCGAGESIARTHGTDATGAPRAHGSEPAACRRLRAPDFRGAWLWFAGLAETLFGRRTQLMVDVGGDGWLSSREGVVCFERAVVPGESDYLVRGPADARWLRHAAYATVGLPRLVDHPSATNRTALVVDREDGRGLDAAAVAAALAAAGVPAAHVERATLTNTSFAAQVRLFERASLVVASHGAGLTNMLWLREGAAVVELKQYGEYSTTFRDLAAVSRLQHFAVHARTPPNPVARDCPARWYPHDYAGAPAMTCVEFLHKNPRRPDPGIAVDASELAVAVGHAARAAGLVPVACTCDWHPWKYAPASARDVQMVSSVDTAQDVMDTFRRAAY</sequence>
<evidence type="ECO:0000256" key="4">
    <source>
        <dbReference type="SAM" id="SignalP"/>
    </source>
</evidence>
<dbReference type="PANTHER" id="PTHR20961">
    <property type="entry name" value="GLYCOSYLTRANSFERASE"/>
    <property type="match status" value="1"/>
</dbReference>
<evidence type="ECO:0000256" key="2">
    <source>
        <dbReference type="ARBA" id="ARBA00022679"/>
    </source>
</evidence>
<dbReference type="OrthoDB" id="185291at2759"/>
<gene>
    <name evidence="6" type="ORF">PCAL00307_LOCUS8195</name>
    <name evidence="7" type="ORF">PECAL_6P05460</name>
</gene>
<keyword evidence="1" id="KW-0328">Glycosyltransferase</keyword>
<protein>
    <recommendedName>
        <fullName evidence="5">Glycosyltransferase 61 catalytic domain-containing protein</fullName>
    </recommendedName>
</protein>
<dbReference type="EMBL" id="HBIW01009606">
    <property type="protein sequence ID" value="CAE0692759.1"/>
    <property type="molecule type" value="Transcribed_RNA"/>
</dbReference>